<evidence type="ECO:0000313" key="1">
    <source>
        <dbReference type="EMBL" id="MDQ0274777.1"/>
    </source>
</evidence>
<dbReference type="InterPro" id="IPR036890">
    <property type="entry name" value="HATPase_C_sf"/>
</dbReference>
<organism evidence="1 2">
    <name type="scientific">Peptoniphilus koenoeneniae</name>
    <dbReference type="NCBI Taxonomy" id="507751"/>
    <lineage>
        <taxon>Bacteria</taxon>
        <taxon>Bacillati</taxon>
        <taxon>Bacillota</taxon>
        <taxon>Tissierellia</taxon>
        <taxon>Tissierellales</taxon>
        <taxon>Peptoniphilaceae</taxon>
        <taxon>Peptoniphilus</taxon>
    </lineage>
</organism>
<proteinExistence type="predicted"/>
<protein>
    <recommendedName>
        <fullName evidence="3">Histidine kinase/HSP90-like ATPase domain-containing protein</fullName>
    </recommendedName>
</protein>
<keyword evidence="2" id="KW-1185">Reference proteome</keyword>
<dbReference type="SUPFAM" id="SSF55874">
    <property type="entry name" value="ATPase domain of HSP90 chaperone/DNA topoisomerase II/histidine kinase"/>
    <property type="match status" value="1"/>
</dbReference>
<dbReference type="Proteomes" id="UP001236559">
    <property type="component" value="Unassembled WGS sequence"/>
</dbReference>
<dbReference type="Gene3D" id="3.30.565.10">
    <property type="entry name" value="Histidine kinase-like ATPase, C-terminal domain"/>
    <property type="match status" value="1"/>
</dbReference>
<comment type="caution">
    <text evidence="1">The sequence shown here is derived from an EMBL/GenBank/DDBJ whole genome shotgun (WGS) entry which is preliminary data.</text>
</comment>
<sequence length="178" mass="20040">MIRNISEHSETDNAWVCGQYWPTKGKAEIAIVDEGIGLKSSLRNNRFHREYIFDDKEAIQFAIKPGISRAFSPTSKNKFNDFWSNSGFGLYMTSTLCKELGGKFYLSSGNRCLSIDKNNAKFYDTKYQGVAIGIELPTNFVKSKDIISKISIEGENEAKKIRNTFKNASKPSKGLTID</sequence>
<evidence type="ECO:0008006" key="3">
    <source>
        <dbReference type="Google" id="ProtNLM"/>
    </source>
</evidence>
<dbReference type="EMBL" id="JAUSTN010000003">
    <property type="protein sequence ID" value="MDQ0274777.1"/>
    <property type="molecule type" value="Genomic_DNA"/>
</dbReference>
<accession>A0ABU0AVD6</accession>
<evidence type="ECO:0000313" key="2">
    <source>
        <dbReference type="Proteomes" id="UP001236559"/>
    </source>
</evidence>
<reference evidence="1 2" key="1">
    <citation type="submission" date="2023-07" db="EMBL/GenBank/DDBJ databases">
        <title>Genomic Encyclopedia of Type Strains, Phase IV (KMG-IV): sequencing the most valuable type-strain genomes for metagenomic binning, comparative biology and taxonomic classification.</title>
        <authorList>
            <person name="Goeker M."/>
        </authorList>
    </citation>
    <scope>NUCLEOTIDE SEQUENCE [LARGE SCALE GENOMIC DNA]</scope>
    <source>
        <strain evidence="1 2">DSM 22616</strain>
    </source>
</reference>
<gene>
    <name evidence="1" type="ORF">J2S72_000794</name>
</gene>
<name>A0ABU0AVD6_9FIRM</name>